<reference evidence="2" key="1">
    <citation type="submission" date="2022-06" db="EMBL/GenBank/DDBJ databases">
        <title>Physiological and biochemical characterization and genomic elucidation of a strain of the genus Ensifer adhaerens M8 that combines arsenic oxidation and chromium reduction.</title>
        <authorList>
            <person name="Li X."/>
            <person name="Yu c."/>
        </authorList>
    </citation>
    <scope>NUCLEOTIDE SEQUENCE</scope>
    <source>
        <strain evidence="2">M8</strain>
    </source>
</reference>
<name>A0A9Q8YAK4_ENSAD</name>
<keyword evidence="1" id="KW-0812">Transmembrane</keyword>
<proteinExistence type="predicted"/>
<evidence type="ECO:0000313" key="3">
    <source>
        <dbReference type="Proteomes" id="UP001055460"/>
    </source>
</evidence>
<evidence type="ECO:0000256" key="1">
    <source>
        <dbReference type="SAM" id="Phobius"/>
    </source>
</evidence>
<dbReference type="AlphaFoldDB" id="A0A9Q8YAK4"/>
<accession>A0A9Q8YAK4</accession>
<feature type="transmembrane region" description="Helical" evidence="1">
    <location>
        <begin position="293"/>
        <end position="313"/>
    </location>
</feature>
<keyword evidence="1" id="KW-1133">Transmembrane helix</keyword>
<dbReference type="EMBL" id="CP098807">
    <property type="protein sequence ID" value="USJ24741.1"/>
    <property type="molecule type" value="Genomic_DNA"/>
</dbReference>
<organism evidence="2 3">
    <name type="scientific">Ensifer adhaerens</name>
    <name type="common">Sinorhizobium morelense</name>
    <dbReference type="NCBI Taxonomy" id="106592"/>
    <lineage>
        <taxon>Bacteria</taxon>
        <taxon>Pseudomonadati</taxon>
        <taxon>Pseudomonadota</taxon>
        <taxon>Alphaproteobacteria</taxon>
        <taxon>Hyphomicrobiales</taxon>
        <taxon>Rhizobiaceae</taxon>
        <taxon>Sinorhizobium/Ensifer group</taxon>
        <taxon>Ensifer</taxon>
    </lineage>
</organism>
<feature type="transmembrane region" description="Helical" evidence="1">
    <location>
        <begin position="255"/>
        <end position="273"/>
    </location>
</feature>
<dbReference type="Proteomes" id="UP001055460">
    <property type="component" value="Chromosome"/>
</dbReference>
<evidence type="ECO:0000313" key="2">
    <source>
        <dbReference type="EMBL" id="USJ24741.1"/>
    </source>
</evidence>
<sequence length="413" mass="44988">MNERVEELATKLSNMANFIYNNAPDANAPPLSVSHTWLPALSPHQIANQLAALADELKEAVLDDIDQGEEALIRGFSASLEAASTNLLPGLFNGNAGTAVPHLIATINFIAAGISNLARWRTPDPASLPPALAKRLQKVHRDLHNLMPDVAQVELQVTTIKDAFNAAESLPTTLQELRAAQVELKSIERKSTELLGVIRANDANAKSLTSSLNSAEEEARGFARRCAEEYQFIVSTGLAAAFASRAIELKQSMRLWVGALCGSLVVGMLVGAWRLSEIGKIINSETAYDPSRLWFQMMLSVFSIGAPVWFAWMSTKQIGQRFRLAEDYAFKASVATAYEGYRRQAAQIDPELEKALFTSALARLDEPPLRFVESVTHGSPLHELANSRAAKALIEKSSEIIENVRPAKSSAAE</sequence>
<keyword evidence="1" id="KW-0472">Membrane</keyword>
<dbReference type="RefSeq" id="WP_252160540.1">
    <property type="nucleotide sequence ID" value="NZ_CP098807.1"/>
</dbReference>
<gene>
    <name evidence="2" type="ORF">NE863_07175</name>
</gene>
<protein>
    <submittedName>
        <fullName evidence="2">Uncharacterized protein</fullName>
    </submittedName>
</protein>